<comment type="function">
    <text evidence="3">Lytic transglycosylase with a strong preference for naked glycan strands that lack stem peptides.</text>
</comment>
<dbReference type="InterPro" id="IPR012997">
    <property type="entry name" value="RplA"/>
</dbReference>
<evidence type="ECO:0000256" key="1">
    <source>
        <dbReference type="ARBA" id="ARBA00023239"/>
    </source>
</evidence>
<protein>
    <recommendedName>
        <fullName evidence="3">Endolytic peptidoglycan transglycosylase RlpA</fullName>
        <ecNumber evidence="3">4.2.2.-</ecNumber>
    </recommendedName>
</protein>
<keyword evidence="2 3" id="KW-0961">Cell wall biogenesis/degradation</keyword>
<keyword evidence="8" id="KW-1185">Reference proteome</keyword>
<reference evidence="7 8" key="1">
    <citation type="submission" date="2019-03" db="EMBL/GenBank/DDBJ databases">
        <title>Genomic Encyclopedia of Type Strains, Phase IV (KMG-IV): sequencing the most valuable type-strain genomes for metagenomic binning, comparative biology and taxonomic classification.</title>
        <authorList>
            <person name="Goeker M."/>
        </authorList>
    </citation>
    <scope>NUCLEOTIDE SEQUENCE [LARGE SCALE GENOMIC DNA]</scope>
    <source>
        <strain evidence="7 8">DSM 28231</strain>
    </source>
</reference>
<evidence type="ECO:0000256" key="3">
    <source>
        <dbReference type="HAMAP-Rule" id="MF_02071"/>
    </source>
</evidence>
<dbReference type="GO" id="GO:0009279">
    <property type="term" value="C:cell outer membrane"/>
    <property type="evidence" value="ECO:0007669"/>
    <property type="project" value="TreeGrafter"/>
</dbReference>
<comment type="similarity">
    <text evidence="3 4">Belongs to the RlpA family.</text>
</comment>
<dbReference type="SUPFAM" id="SSF50685">
    <property type="entry name" value="Barwin-like endoglucanases"/>
    <property type="match status" value="1"/>
</dbReference>
<dbReference type="InterPro" id="IPR036680">
    <property type="entry name" value="SPOR-like_sf"/>
</dbReference>
<organism evidence="7 8">
    <name type="scientific">Bisgaardia hudsonensis</name>
    <dbReference type="NCBI Taxonomy" id="109472"/>
    <lineage>
        <taxon>Bacteria</taxon>
        <taxon>Pseudomonadati</taxon>
        <taxon>Pseudomonadota</taxon>
        <taxon>Gammaproteobacteria</taxon>
        <taxon>Pasteurellales</taxon>
        <taxon>Pasteurellaceae</taxon>
        <taxon>Bisgaardia</taxon>
    </lineage>
</organism>
<keyword evidence="7" id="KW-0449">Lipoprotein</keyword>
<dbReference type="Proteomes" id="UP000294841">
    <property type="component" value="Unassembled WGS sequence"/>
</dbReference>
<proteinExistence type="inferred from homology"/>
<dbReference type="Pfam" id="PF03330">
    <property type="entry name" value="DPBB_1"/>
    <property type="match status" value="1"/>
</dbReference>
<dbReference type="GO" id="GO:0071555">
    <property type="term" value="P:cell wall organization"/>
    <property type="evidence" value="ECO:0007669"/>
    <property type="project" value="UniProtKB-KW"/>
</dbReference>
<dbReference type="PANTHER" id="PTHR34183">
    <property type="entry name" value="ENDOLYTIC PEPTIDOGLYCAN TRANSGLYCOSYLASE RLPA"/>
    <property type="match status" value="1"/>
</dbReference>
<dbReference type="Gene3D" id="2.40.40.10">
    <property type="entry name" value="RlpA-like domain"/>
    <property type="match status" value="1"/>
</dbReference>
<feature type="domain" description="RlpA-like protein double-psi beta-barrel" evidence="6">
    <location>
        <begin position="85"/>
        <end position="173"/>
    </location>
</feature>
<dbReference type="InterPro" id="IPR009009">
    <property type="entry name" value="RlpA-like_DPBB"/>
</dbReference>
<dbReference type="AlphaFoldDB" id="A0A4R2N2H5"/>
<keyword evidence="1 3" id="KW-0456">Lyase</keyword>
<evidence type="ECO:0000256" key="5">
    <source>
        <dbReference type="SAM" id="Phobius"/>
    </source>
</evidence>
<dbReference type="NCBIfam" id="TIGR00413">
    <property type="entry name" value="rlpA"/>
    <property type="match status" value="1"/>
</dbReference>
<dbReference type="EMBL" id="SLXI01000001">
    <property type="protein sequence ID" value="TCP14002.1"/>
    <property type="molecule type" value="Genomic_DNA"/>
</dbReference>
<dbReference type="GO" id="GO:0008932">
    <property type="term" value="F:lytic endotransglycosylase activity"/>
    <property type="evidence" value="ECO:0007669"/>
    <property type="project" value="UniProtKB-UniRule"/>
</dbReference>
<dbReference type="EC" id="4.2.2.-" evidence="3"/>
<keyword evidence="5" id="KW-0812">Transmembrane</keyword>
<comment type="caution">
    <text evidence="7">The sequence shown here is derived from an EMBL/GenBank/DDBJ whole genome shotgun (WGS) entry which is preliminary data.</text>
</comment>
<sequence length="304" mass="34609">MVVVLCLFSQLKRVIIYFMVVIIRSFYILFLLIFSISAQATTKQDYGIHGATLKYHKVSNKPYSYNVKGKTYAVKSIDKSKHYKAIGIASYYHQKFHGRRTANGEYFNNNSYTAAHNTLPINTYVLVTNLRNNRKVIVRINDRGPFSKGRIIDLSRLAAQKIGILNSGVAKVKLEALYVHKNGKVTGIGVKSLSKLAKTKDIKEKLSYEDKDLATNDKTKIDSQIEKKATSFFQLRVVGFSSQKSAEKTLYQLSNKYNGHIVKSGNKYDIYFGNLDTKGKIGQLKEKIKKLTRSPQFIVYEYNN</sequence>
<keyword evidence="5" id="KW-0472">Membrane</keyword>
<dbReference type="SUPFAM" id="SSF110997">
    <property type="entry name" value="Sporulation related repeat"/>
    <property type="match status" value="1"/>
</dbReference>
<evidence type="ECO:0000256" key="4">
    <source>
        <dbReference type="RuleBase" id="RU003495"/>
    </source>
</evidence>
<dbReference type="InterPro" id="IPR034718">
    <property type="entry name" value="RlpA"/>
</dbReference>
<dbReference type="HAMAP" id="MF_02071">
    <property type="entry name" value="RlpA"/>
    <property type="match status" value="1"/>
</dbReference>
<evidence type="ECO:0000256" key="2">
    <source>
        <dbReference type="ARBA" id="ARBA00023316"/>
    </source>
</evidence>
<dbReference type="GO" id="GO:0042834">
    <property type="term" value="F:peptidoglycan binding"/>
    <property type="evidence" value="ECO:0007669"/>
    <property type="project" value="InterPro"/>
</dbReference>
<gene>
    <name evidence="3" type="primary">rlpA</name>
    <name evidence="7" type="ORF">EV697_101123</name>
</gene>
<evidence type="ECO:0000313" key="7">
    <source>
        <dbReference type="EMBL" id="TCP14002.1"/>
    </source>
</evidence>
<feature type="transmembrane region" description="Helical" evidence="5">
    <location>
        <begin position="14"/>
        <end position="34"/>
    </location>
</feature>
<evidence type="ECO:0000313" key="8">
    <source>
        <dbReference type="Proteomes" id="UP000294841"/>
    </source>
</evidence>
<name>A0A4R2N2H5_9PAST</name>
<accession>A0A4R2N2H5</accession>
<dbReference type="CDD" id="cd22268">
    <property type="entry name" value="DPBB_RlpA-like"/>
    <property type="match status" value="1"/>
</dbReference>
<keyword evidence="5" id="KW-1133">Transmembrane helix</keyword>
<dbReference type="GO" id="GO:0000270">
    <property type="term" value="P:peptidoglycan metabolic process"/>
    <property type="evidence" value="ECO:0007669"/>
    <property type="project" value="UniProtKB-UniRule"/>
</dbReference>
<evidence type="ECO:0000259" key="6">
    <source>
        <dbReference type="Pfam" id="PF03330"/>
    </source>
</evidence>
<dbReference type="InterPro" id="IPR036908">
    <property type="entry name" value="RlpA-like_sf"/>
</dbReference>
<dbReference type="PANTHER" id="PTHR34183:SF1">
    <property type="entry name" value="ENDOLYTIC PEPTIDOGLYCAN TRANSGLYCOSYLASE RLPA"/>
    <property type="match status" value="1"/>
</dbReference>